<gene>
    <name evidence="8" type="ORF">C7452_0403</name>
</gene>
<keyword evidence="3" id="KW-0479">Metal-binding</keyword>
<comment type="similarity">
    <text evidence="1">Belongs to the class-I fumarase family.</text>
</comment>
<dbReference type="PANTHER" id="PTHR43351">
    <property type="entry name" value="L(+)-TARTRATE DEHYDRATASE SUBUNIT BETA"/>
    <property type="match status" value="1"/>
</dbReference>
<dbReference type="NCBIfam" id="TIGR00722">
    <property type="entry name" value="ttdA_fumA_fumB"/>
    <property type="match status" value="1"/>
</dbReference>
<keyword evidence="6" id="KW-0456">Lyase</keyword>
<evidence type="ECO:0000256" key="4">
    <source>
        <dbReference type="ARBA" id="ARBA00023004"/>
    </source>
</evidence>
<name>A0A371ND86_9EURY</name>
<evidence type="ECO:0000256" key="2">
    <source>
        <dbReference type="ARBA" id="ARBA00022485"/>
    </source>
</evidence>
<evidence type="ECO:0000256" key="5">
    <source>
        <dbReference type="ARBA" id="ARBA00023014"/>
    </source>
</evidence>
<organism evidence="8 9">
    <name type="scientific">Methanothermobacter defluvii</name>
    <dbReference type="NCBI Taxonomy" id="49339"/>
    <lineage>
        <taxon>Archaea</taxon>
        <taxon>Methanobacteriati</taxon>
        <taxon>Methanobacteriota</taxon>
        <taxon>Methanomada group</taxon>
        <taxon>Methanobacteria</taxon>
        <taxon>Methanobacteriales</taxon>
        <taxon>Methanobacteriaceae</taxon>
        <taxon>Methanothermobacter</taxon>
    </lineage>
</organism>
<keyword evidence="2" id="KW-0004">4Fe-4S</keyword>
<sequence length="280" mass="30601">MDLAARVRDAIIQASTTYSPDVLRAYERALEVEEDERSAWVLELLIENARIAGREGRPLCDDTGIPHLIVEVGEDASLPAGFFNHLKRGVEEGLRELPGRPMAVRGDEVERIEQSRGLYSDPAKLPPAPFLVDSTPGDGVKIHVLMLGGGPEIRARTRRIFHRHSYRKVFEEVITWMKTEVPMLGCTPCIPVIGVGRTHFEATGLMLRAMATRSLDEQSGIEEHITQSLNSTGTGPLGLGGSTTAMGAMVNVGPQRASGVRIVSMRLACCVEPRRATIDL</sequence>
<proteinExistence type="inferred from homology"/>
<feature type="domain" description="Fe-S hydro-lyase tartrate dehydratase alpha-type catalytic" evidence="7">
    <location>
        <begin position="6"/>
        <end position="278"/>
    </location>
</feature>
<keyword evidence="9" id="KW-1185">Reference proteome</keyword>
<dbReference type="EMBL" id="QREL01000001">
    <property type="protein sequence ID" value="REE28394.1"/>
    <property type="molecule type" value="Genomic_DNA"/>
</dbReference>
<dbReference type="AlphaFoldDB" id="A0A371ND86"/>
<dbReference type="GO" id="GO:0051539">
    <property type="term" value="F:4 iron, 4 sulfur cluster binding"/>
    <property type="evidence" value="ECO:0007669"/>
    <property type="project" value="UniProtKB-KW"/>
</dbReference>
<protein>
    <submittedName>
        <fullName evidence="8">Fumarate hydratase subunit alpha</fullName>
    </submittedName>
</protein>
<dbReference type="RefSeq" id="WP_115892073.1">
    <property type="nucleotide sequence ID" value="NZ_QREL01000001.1"/>
</dbReference>
<evidence type="ECO:0000259" key="7">
    <source>
        <dbReference type="Pfam" id="PF05681"/>
    </source>
</evidence>
<keyword evidence="4" id="KW-0408">Iron</keyword>
<dbReference type="Pfam" id="PF05681">
    <property type="entry name" value="Fumerase"/>
    <property type="match status" value="1"/>
</dbReference>
<comment type="caution">
    <text evidence="8">The sequence shown here is derived from an EMBL/GenBank/DDBJ whole genome shotgun (WGS) entry which is preliminary data.</text>
</comment>
<dbReference type="InterPro" id="IPR004646">
    <property type="entry name" value="Fe-S_hydro-lyase_TtdA-typ_cat"/>
</dbReference>
<accession>A0A371ND86</accession>
<dbReference type="PANTHER" id="PTHR43351:SF2">
    <property type="entry name" value="L(+)-TARTRATE DEHYDRATASE SUBUNIT BETA-RELATED"/>
    <property type="match status" value="1"/>
</dbReference>
<dbReference type="GO" id="GO:0046872">
    <property type="term" value="F:metal ion binding"/>
    <property type="evidence" value="ECO:0007669"/>
    <property type="project" value="UniProtKB-KW"/>
</dbReference>
<evidence type="ECO:0000313" key="9">
    <source>
        <dbReference type="Proteomes" id="UP000256864"/>
    </source>
</evidence>
<keyword evidence="5" id="KW-0411">Iron-sulfur</keyword>
<reference evidence="8 9" key="1">
    <citation type="submission" date="2018-07" db="EMBL/GenBank/DDBJ databases">
        <title>Genomic Encyclopedia of Type Strains, Phase IV (KMG-IV): sequencing the most valuable type-strain genomes for metagenomic binning, comparative biology and taxonomic classification.</title>
        <authorList>
            <person name="Goeker M."/>
        </authorList>
    </citation>
    <scope>NUCLEOTIDE SEQUENCE [LARGE SCALE GENOMIC DNA]</scope>
    <source>
        <strain evidence="8 9">DSM 7466</strain>
    </source>
</reference>
<dbReference type="GO" id="GO:0016829">
    <property type="term" value="F:lyase activity"/>
    <property type="evidence" value="ECO:0007669"/>
    <property type="project" value="UniProtKB-KW"/>
</dbReference>
<dbReference type="Proteomes" id="UP000256864">
    <property type="component" value="Unassembled WGS sequence"/>
</dbReference>
<evidence type="ECO:0000256" key="1">
    <source>
        <dbReference type="ARBA" id="ARBA00008876"/>
    </source>
</evidence>
<evidence type="ECO:0000256" key="6">
    <source>
        <dbReference type="ARBA" id="ARBA00023239"/>
    </source>
</evidence>
<evidence type="ECO:0000256" key="3">
    <source>
        <dbReference type="ARBA" id="ARBA00022723"/>
    </source>
</evidence>
<evidence type="ECO:0000313" key="8">
    <source>
        <dbReference type="EMBL" id="REE28394.1"/>
    </source>
</evidence>